<organism evidence="2 4">
    <name type="scientific">Ceratina calcarata</name>
    <dbReference type="NCBI Taxonomy" id="156304"/>
    <lineage>
        <taxon>Eukaryota</taxon>
        <taxon>Metazoa</taxon>
        <taxon>Ecdysozoa</taxon>
        <taxon>Arthropoda</taxon>
        <taxon>Hexapoda</taxon>
        <taxon>Insecta</taxon>
        <taxon>Pterygota</taxon>
        <taxon>Neoptera</taxon>
        <taxon>Endopterygota</taxon>
        <taxon>Hymenoptera</taxon>
        <taxon>Apocrita</taxon>
        <taxon>Aculeata</taxon>
        <taxon>Apoidea</taxon>
        <taxon>Anthophila</taxon>
        <taxon>Apidae</taxon>
        <taxon>Ceratina</taxon>
        <taxon>Zadontomerus</taxon>
    </lineage>
</organism>
<dbReference type="GeneID" id="108626817"/>
<dbReference type="RefSeq" id="XP_026670930.1">
    <property type="nucleotide sequence ID" value="XM_026815129.1"/>
</dbReference>
<keyword evidence="1" id="KW-0812">Transmembrane</keyword>
<keyword evidence="1" id="KW-0472">Membrane</keyword>
<evidence type="ECO:0000313" key="4">
    <source>
        <dbReference type="RefSeq" id="XP_026670931.1"/>
    </source>
</evidence>
<dbReference type="AlphaFoldDB" id="A0AAJ7S403"/>
<name>A0AAJ7S403_9HYME</name>
<accession>A0AAJ7S403</accession>
<dbReference type="RefSeq" id="XP_026670931.1">
    <property type="nucleotide sequence ID" value="XM_026815130.1"/>
</dbReference>
<proteinExistence type="predicted"/>
<reference evidence="3 4" key="1">
    <citation type="submission" date="2025-04" db="UniProtKB">
        <authorList>
            <consortium name="RefSeq"/>
        </authorList>
    </citation>
    <scope>IDENTIFICATION</scope>
    <source>
        <tissue evidence="3 4">Whole body</tissue>
    </source>
</reference>
<gene>
    <name evidence="3 4" type="primary">LOC108626817</name>
</gene>
<keyword evidence="1" id="KW-1133">Transmembrane helix</keyword>
<sequence length="168" mass="20142">MSFGHLRVPRCFVMYPYSFKDVVTKFDFLTVKKIKQNWSVIPLLVMNLTLVAIIPPILCFRLFYATIDVQLGDGYYRYEIPTVPRFFDLRKPRSLKLVQFHEIKPAVHLDNRYRLMRHEPMLDAEGQRTDKIGKDETAPPSMEELKKLREDPKFYNYYAPKRRIFFTR</sequence>
<evidence type="ECO:0000313" key="2">
    <source>
        <dbReference type="Proteomes" id="UP000694925"/>
    </source>
</evidence>
<protein>
    <submittedName>
        <fullName evidence="3 4">Uncharacterized protein LOC108626817 isoform X1</fullName>
    </submittedName>
</protein>
<feature type="transmembrane region" description="Helical" evidence="1">
    <location>
        <begin position="40"/>
        <end position="64"/>
    </location>
</feature>
<evidence type="ECO:0000256" key="1">
    <source>
        <dbReference type="SAM" id="Phobius"/>
    </source>
</evidence>
<evidence type="ECO:0000313" key="3">
    <source>
        <dbReference type="RefSeq" id="XP_026670930.1"/>
    </source>
</evidence>
<keyword evidence="2" id="KW-1185">Reference proteome</keyword>
<dbReference type="Proteomes" id="UP000694925">
    <property type="component" value="Unplaced"/>
</dbReference>